<feature type="chain" id="PRO_5041990662" evidence="2">
    <location>
        <begin position="22"/>
        <end position="208"/>
    </location>
</feature>
<proteinExistence type="predicted"/>
<feature type="compositionally biased region" description="Basic and acidic residues" evidence="1">
    <location>
        <begin position="97"/>
        <end position="111"/>
    </location>
</feature>
<evidence type="ECO:0000313" key="3">
    <source>
        <dbReference type="EMBL" id="KAJ1362426.1"/>
    </source>
</evidence>
<dbReference type="Proteomes" id="UP001196413">
    <property type="component" value="Unassembled WGS sequence"/>
</dbReference>
<reference evidence="3" key="1">
    <citation type="submission" date="2021-06" db="EMBL/GenBank/DDBJ databases">
        <title>Parelaphostrongylus tenuis whole genome reference sequence.</title>
        <authorList>
            <person name="Garwood T.J."/>
            <person name="Larsen P.A."/>
            <person name="Fountain-Jones N.M."/>
            <person name="Garbe J.R."/>
            <person name="Macchietto M.G."/>
            <person name="Kania S.A."/>
            <person name="Gerhold R.W."/>
            <person name="Richards J.E."/>
            <person name="Wolf T.M."/>
        </authorList>
    </citation>
    <scope>NUCLEOTIDE SEQUENCE</scope>
    <source>
        <strain evidence="3">MNPRO001-30</strain>
        <tissue evidence="3">Meninges</tissue>
    </source>
</reference>
<evidence type="ECO:0000256" key="1">
    <source>
        <dbReference type="SAM" id="MobiDB-lite"/>
    </source>
</evidence>
<dbReference type="EMBL" id="JAHQIW010004446">
    <property type="protein sequence ID" value="KAJ1362426.1"/>
    <property type="molecule type" value="Genomic_DNA"/>
</dbReference>
<name>A0AAD5QWI3_PARTN</name>
<accession>A0AAD5QWI3</accession>
<protein>
    <submittedName>
        <fullName evidence="3">Uncharacterized protein</fullName>
    </submittedName>
</protein>
<gene>
    <name evidence="3" type="ORF">KIN20_021965</name>
</gene>
<keyword evidence="2" id="KW-0732">Signal</keyword>
<keyword evidence="4" id="KW-1185">Reference proteome</keyword>
<feature type="signal peptide" evidence="2">
    <location>
        <begin position="1"/>
        <end position="21"/>
    </location>
</feature>
<organism evidence="3 4">
    <name type="scientific">Parelaphostrongylus tenuis</name>
    <name type="common">Meningeal worm</name>
    <dbReference type="NCBI Taxonomy" id="148309"/>
    <lineage>
        <taxon>Eukaryota</taxon>
        <taxon>Metazoa</taxon>
        <taxon>Ecdysozoa</taxon>
        <taxon>Nematoda</taxon>
        <taxon>Chromadorea</taxon>
        <taxon>Rhabditida</taxon>
        <taxon>Rhabditina</taxon>
        <taxon>Rhabditomorpha</taxon>
        <taxon>Strongyloidea</taxon>
        <taxon>Metastrongylidae</taxon>
        <taxon>Parelaphostrongylus</taxon>
    </lineage>
</organism>
<dbReference type="AlphaFoldDB" id="A0AAD5QWI3"/>
<sequence length="208" mass="24356">MTTIYFHVLLTLLFFCSSTYSAEPSKIEERAISITMKATKRDARDSDGDPAEEISTYPKRSPQHSASRATQPHDDATKPQIEAVIPQGETTKPQNETTKHQGEATKPQAERRHLKAKRRHLKAKRRNLKTKRRNLKTKRRNLKTKRRNLKAERRNLKVKQLNLMAEQRNLITTPMHLILIMERRHHLQKQHMVLLPLFSLLPFRLPTH</sequence>
<evidence type="ECO:0000256" key="2">
    <source>
        <dbReference type="SAM" id="SignalP"/>
    </source>
</evidence>
<evidence type="ECO:0000313" key="4">
    <source>
        <dbReference type="Proteomes" id="UP001196413"/>
    </source>
</evidence>
<comment type="caution">
    <text evidence="3">The sequence shown here is derived from an EMBL/GenBank/DDBJ whole genome shotgun (WGS) entry which is preliminary data.</text>
</comment>
<feature type="compositionally biased region" description="Basic residues" evidence="1">
    <location>
        <begin position="112"/>
        <end position="148"/>
    </location>
</feature>
<feature type="region of interest" description="Disordered" evidence="1">
    <location>
        <begin position="38"/>
        <end position="148"/>
    </location>
</feature>